<name>A0A1I3YAJ4_9HYPH</name>
<evidence type="ECO:0000256" key="1">
    <source>
        <dbReference type="ARBA" id="ARBA00004613"/>
    </source>
</evidence>
<dbReference type="Pfam" id="PF00353">
    <property type="entry name" value="HemolysinCabind"/>
    <property type="match status" value="3"/>
</dbReference>
<evidence type="ECO:0000313" key="4">
    <source>
        <dbReference type="Proteomes" id="UP000198804"/>
    </source>
</evidence>
<dbReference type="GO" id="GO:0005576">
    <property type="term" value="C:extracellular region"/>
    <property type="evidence" value="ECO:0007669"/>
    <property type="project" value="UniProtKB-SubCell"/>
</dbReference>
<dbReference type="PROSITE" id="PS00330">
    <property type="entry name" value="HEMOLYSIN_CALCIUM"/>
    <property type="match status" value="3"/>
</dbReference>
<gene>
    <name evidence="3" type="ORF">SAMN04488125_10192</name>
</gene>
<dbReference type="InterPro" id="IPR050557">
    <property type="entry name" value="RTX_toxin/Mannuronan_C5-epim"/>
</dbReference>
<dbReference type="STRING" id="414703.SAMN04488125_10192"/>
<evidence type="ECO:0000256" key="2">
    <source>
        <dbReference type="ARBA" id="ARBA00022525"/>
    </source>
</evidence>
<dbReference type="PRINTS" id="PR00313">
    <property type="entry name" value="CABNDNGRPT"/>
</dbReference>
<dbReference type="SUPFAM" id="SSF51120">
    <property type="entry name" value="beta-Roll"/>
    <property type="match status" value="2"/>
</dbReference>
<dbReference type="GO" id="GO:0005509">
    <property type="term" value="F:calcium ion binding"/>
    <property type="evidence" value="ECO:0007669"/>
    <property type="project" value="InterPro"/>
</dbReference>
<organism evidence="3 4">
    <name type="scientific">Methylorubrum salsuginis</name>
    <dbReference type="NCBI Taxonomy" id="414703"/>
    <lineage>
        <taxon>Bacteria</taxon>
        <taxon>Pseudomonadati</taxon>
        <taxon>Pseudomonadota</taxon>
        <taxon>Alphaproteobacteria</taxon>
        <taxon>Hyphomicrobiales</taxon>
        <taxon>Methylobacteriaceae</taxon>
        <taxon>Methylorubrum</taxon>
    </lineage>
</organism>
<dbReference type="PANTHER" id="PTHR38340">
    <property type="entry name" value="S-LAYER PROTEIN"/>
    <property type="match status" value="1"/>
</dbReference>
<dbReference type="InterPro" id="IPR011049">
    <property type="entry name" value="Serralysin-like_metalloprot_C"/>
</dbReference>
<accession>A0A1I3YAJ4</accession>
<keyword evidence="2" id="KW-0964">Secreted</keyword>
<comment type="subcellular location">
    <subcellularLocation>
        <location evidence="1">Secreted</location>
    </subcellularLocation>
</comment>
<keyword evidence="4" id="KW-1185">Reference proteome</keyword>
<protein>
    <submittedName>
        <fullName evidence="3">Ca2+-binding protein, RTX toxin-related</fullName>
    </submittedName>
</protein>
<dbReference type="PANTHER" id="PTHR38340:SF1">
    <property type="entry name" value="S-LAYER PROTEIN"/>
    <property type="match status" value="1"/>
</dbReference>
<dbReference type="Proteomes" id="UP000198804">
    <property type="component" value="Unassembled WGS sequence"/>
</dbReference>
<reference evidence="4" key="1">
    <citation type="submission" date="2016-10" db="EMBL/GenBank/DDBJ databases">
        <authorList>
            <person name="Varghese N."/>
            <person name="Submissions S."/>
        </authorList>
    </citation>
    <scope>NUCLEOTIDE SEQUENCE [LARGE SCALE GENOMIC DNA]</scope>
    <source>
        <strain evidence="4">CGMCC 1.6474</strain>
    </source>
</reference>
<proteinExistence type="predicted"/>
<dbReference type="InterPro" id="IPR018511">
    <property type="entry name" value="Hemolysin-typ_Ca-bd_CS"/>
</dbReference>
<dbReference type="InterPro" id="IPR001343">
    <property type="entry name" value="Hemolysn_Ca-bd"/>
</dbReference>
<evidence type="ECO:0000313" key="3">
    <source>
        <dbReference type="EMBL" id="SFK28206.1"/>
    </source>
</evidence>
<dbReference type="EMBL" id="FOSV01000001">
    <property type="protein sequence ID" value="SFK28206.1"/>
    <property type="molecule type" value="Genomic_DNA"/>
</dbReference>
<sequence length="433" mass="45031">MSGLSLNANEFNTAVSNAYSSNLSPLLTLLKDVPLIVSGGTLDDNFIGGQKNDKFFGGVGSDTFVGNGGRDQMDGGVGDYDIVNYSQENGGGGIKVNLTKNTVVDTYGSVDTVKNMELIVGTDEVDTFVGSKTAAYEAFSGRGGGDTINGGGGSHNTVRYDYDNDYGIDVNLAGNPDGTGYGKFGYYGDVDTLIGIQDIIATNGQDTLVGSAEANTFTGLSGSDDINGGLGIDTINYSFENGTQGVTVDLERYFAFDSYGYKDTLVSIEDVLGTGFRDLMKGSSGNNVLLGLGGNDSLKGLAGIDRLEGGTGNDRLAGGLGNDRLIGGDGYDDFVFDTALNAKTNVDRITDFAVASDSIALENAIFKSLKVGDLAAGAFYIGSAAHDASDRIIYNNKTGALLYDADGKGGQAAVQFATLDSNLKLTADHFDIF</sequence>
<dbReference type="Gene3D" id="2.150.10.10">
    <property type="entry name" value="Serralysin-like metalloprotease, C-terminal"/>
    <property type="match status" value="2"/>
</dbReference>
<dbReference type="AlphaFoldDB" id="A0A1I3YAJ4"/>